<reference evidence="1 2" key="1">
    <citation type="submission" date="2016-02" db="EMBL/GenBank/DDBJ databases">
        <title>Genome analysis of coral dinoflagellate symbionts highlights evolutionary adaptations to a symbiotic lifestyle.</title>
        <authorList>
            <person name="Aranda M."/>
            <person name="Li Y."/>
            <person name="Liew Y.J."/>
            <person name="Baumgarten S."/>
            <person name="Simakov O."/>
            <person name="Wilson M."/>
            <person name="Piel J."/>
            <person name="Ashoor H."/>
            <person name="Bougouffa S."/>
            <person name="Bajic V.B."/>
            <person name="Ryu T."/>
            <person name="Ravasi T."/>
            <person name="Bayer T."/>
            <person name="Micklem G."/>
            <person name="Kim H."/>
            <person name="Bhak J."/>
            <person name="Lajeunesse T.C."/>
            <person name="Voolstra C.R."/>
        </authorList>
    </citation>
    <scope>NUCLEOTIDE SEQUENCE [LARGE SCALE GENOMIC DNA]</scope>
    <source>
        <strain evidence="1 2">CCMP2467</strain>
    </source>
</reference>
<dbReference type="OrthoDB" id="447983at2759"/>
<accession>A0A1Q9D858</accession>
<sequence length="435" mass="47765">MPPRHGSQPRSSVTVHGVRVWLRLQTDAAPVRAALLALRNTQAKWTEKRWNQAVGSSRYNLRQQGRPAETQEDFAVPLDPVPKTSLRQLMLQLLLTASWVLSCDYSAWVSHLRLSCISEMEQPNGLANHVGGCVLASTTAAAIQRAFLQLLPHAHAVIHLHLIRKFYTDVAAVRAVPTRQEAEYLNFLEALIVRFKRLWVPRASATRPGATAILSDNSGATSAWSSVDLAYEPSKLPVAGYGPAGLVPAGVEQLDIIPRGGYAFVRQEFINADTSIGTFQEELSETVDSFLESGCMTAKDAERLGGEVSQQAMSSMLKTSVHPIYELELLPVLIAMQVWGNLCAFQQVVYFLDNEPARIGMIKGSGGTPTADRIISKAARCECELGQHAWYARVSSHANIADDPSRFSFDRLHRLGAARVMLNDDWVASLVLEAG</sequence>
<keyword evidence="2" id="KW-1185">Reference proteome</keyword>
<comment type="caution">
    <text evidence="1">The sequence shown here is derived from an EMBL/GenBank/DDBJ whole genome shotgun (WGS) entry which is preliminary data.</text>
</comment>
<dbReference type="EMBL" id="LSRX01000667">
    <property type="protein sequence ID" value="OLP91374.1"/>
    <property type="molecule type" value="Genomic_DNA"/>
</dbReference>
<evidence type="ECO:0000313" key="2">
    <source>
        <dbReference type="Proteomes" id="UP000186817"/>
    </source>
</evidence>
<evidence type="ECO:0000313" key="1">
    <source>
        <dbReference type="EMBL" id="OLP91374.1"/>
    </source>
</evidence>
<protein>
    <submittedName>
        <fullName evidence="1">Uncharacterized protein</fullName>
    </submittedName>
</protein>
<organism evidence="1 2">
    <name type="scientific">Symbiodinium microadriaticum</name>
    <name type="common">Dinoflagellate</name>
    <name type="synonym">Zooxanthella microadriatica</name>
    <dbReference type="NCBI Taxonomy" id="2951"/>
    <lineage>
        <taxon>Eukaryota</taxon>
        <taxon>Sar</taxon>
        <taxon>Alveolata</taxon>
        <taxon>Dinophyceae</taxon>
        <taxon>Suessiales</taxon>
        <taxon>Symbiodiniaceae</taxon>
        <taxon>Symbiodinium</taxon>
    </lineage>
</organism>
<dbReference type="Proteomes" id="UP000186817">
    <property type="component" value="Unassembled WGS sequence"/>
</dbReference>
<proteinExistence type="predicted"/>
<dbReference type="AlphaFoldDB" id="A0A1Q9D858"/>
<name>A0A1Q9D858_SYMMI</name>
<gene>
    <name evidence="1" type="ORF">AK812_SmicGene26931</name>
</gene>